<proteinExistence type="predicted"/>
<comment type="caution">
    <text evidence="2">The sequence shown here is derived from an EMBL/GenBank/DDBJ whole genome shotgun (WGS) entry which is preliminary data.</text>
</comment>
<dbReference type="AlphaFoldDB" id="A0A1V4AU33"/>
<dbReference type="EMBL" id="AYTS01000070">
    <property type="protein sequence ID" value="OOP56648.1"/>
    <property type="molecule type" value="Genomic_DNA"/>
</dbReference>
<keyword evidence="1" id="KW-0812">Transmembrane</keyword>
<name>A0A1V4AU33_9BACT</name>
<sequence length="62" mass="6904">MNIINKTKTYAGSLLTIAGGVGAVLAGAYLFSRIKEKQEKEVRLERIEQILQKLTEVQKKKG</sequence>
<evidence type="ECO:0000313" key="2">
    <source>
        <dbReference type="EMBL" id="OOP56648.1"/>
    </source>
</evidence>
<accession>A0A1V4AU33</accession>
<gene>
    <name evidence="2" type="ORF">AYP45_08060</name>
</gene>
<keyword evidence="1" id="KW-0472">Membrane</keyword>
<evidence type="ECO:0000313" key="3">
    <source>
        <dbReference type="Proteomes" id="UP000189681"/>
    </source>
</evidence>
<evidence type="ECO:0000256" key="1">
    <source>
        <dbReference type="SAM" id="Phobius"/>
    </source>
</evidence>
<keyword evidence="1" id="KW-1133">Transmembrane helix</keyword>
<feature type="transmembrane region" description="Helical" evidence="1">
    <location>
        <begin position="12"/>
        <end position="31"/>
    </location>
</feature>
<organism evidence="2 3">
    <name type="scientific">Candidatus Brocadia carolinensis</name>
    <dbReference type="NCBI Taxonomy" id="1004156"/>
    <lineage>
        <taxon>Bacteria</taxon>
        <taxon>Pseudomonadati</taxon>
        <taxon>Planctomycetota</taxon>
        <taxon>Candidatus Brocadiia</taxon>
        <taxon>Candidatus Brocadiales</taxon>
        <taxon>Candidatus Brocadiaceae</taxon>
        <taxon>Candidatus Brocadia</taxon>
    </lineage>
</organism>
<protein>
    <submittedName>
        <fullName evidence="2">Uncharacterized protein</fullName>
    </submittedName>
</protein>
<dbReference type="Proteomes" id="UP000189681">
    <property type="component" value="Unassembled WGS sequence"/>
</dbReference>
<reference evidence="2 3" key="1">
    <citation type="journal article" date="2017" name="Water Res.">
        <title>Discovery and metagenomic analysis of an anammox bacterial enrichment related to Candidatus "Brocadia caroliniensis" in a full-scale glycerol-fed nitritation-denitritation separate centrate treatment process.</title>
        <authorList>
            <person name="Park H."/>
            <person name="Brotto A.C."/>
            <person name="van Loosdrecht M.C."/>
            <person name="Chandran K."/>
        </authorList>
    </citation>
    <scope>NUCLEOTIDE SEQUENCE [LARGE SCALE GENOMIC DNA]</scope>
    <source>
        <strain evidence="2">26THWARD</strain>
    </source>
</reference>